<protein>
    <recommendedName>
        <fullName evidence="3">STAS domain-containing protein</fullName>
    </recommendedName>
</protein>
<dbReference type="EMBL" id="MKIP01000057">
    <property type="protein sequence ID" value="OLP58465.1"/>
    <property type="molecule type" value="Genomic_DNA"/>
</dbReference>
<dbReference type="OrthoDB" id="7576888at2"/>
<dbReference type="RefSeq" id="WP_075628890.1">
    <property type="nucleotide sequence ID" value="NZ_FOAM01000023.1"/>
</dbReference>
<accession>A0A1Q9AT23</accession>
<gene>
    <name evidence="1" type="ORF">BJF93_16460</name>
</gene>
<evidence type="ECO:0000313" key="1">
    <source>
        <dbReference type="EMBL" id="OLP58465.1"/>
    </source>
</evidence>
<keyword evidence="2" id="KW-1185">Reference proteome</keyword>
<name>A0A1Q9AT23_9HYPH</name>
<proteinExistence type="predicted"/>
<organism evidence="1 2">
    <name type="scientific">Xaviernesmea oryzae</name>
    <dbReference type="NCBI Taxonomy" id="464029"/>
    <lineage>
        <taxon>Bacteria</taxon>
        <taxon>Pseudomonadati</taxon>
        <taxon>Pseudomonadota</taxon>
        <taxon>Alphaproteobacteria</taxon>
        <taxon>Hyphomicrobiales</taxon>
        <taxon>Rhizobiaceae</taxon>
        <taxon>Rhizobium/Agrobacterium group</taxon>
        <taxon>Xaviernesmea</taxon>
    </lineage>
</organism>
<evidence type="ECO:0000313" key="2">
    <source>
        <dbReference type="Proteomes" id="UP000186364"/>
    </source>
</evidence>
<dbReference type="SUPFAM" id="SSF52091">
    <property type="entry name" value="SpoIIaa-like"/>
    <property type="match status" value="1"/>
</dbReference>
<dbReference type="InterPro" id="IPR036513">
    <property type="entry name" value="STAS_dom_sf"/>
</dbReference>
<dbReference type="Proteomes" id="UP000186364">
    <property type="component" value="Unassembled WGS sequence"/>
</dbReference>
<reference evidence="1 2" key="1">
    <citation type="submission" date="2016-09" db="EMBL/GenBank/DDBJ databases">
        <title>Rhizobium sp. nov., a novel species isolated from the rice rhizosphere.</title>
        <authorList>
            <person name="Zhao J."/>
            <person name="Zhang X."/>
        </authorList>
    </citation>
    <scope>NUCLEOTIDE SEQUENCE [LARGE SCALE GENOMIC DNA]</scope>
    <source>
        <strain evidence="1 2">1.7048</strain>
    </source>
</reference>
<dbReference type="AlphaFoldDB" id="A0A1Q9AT23"/>
<sequence length="116" mass="12328">MTADADHTASDGAEAHRLVLPSSLSIRQAGATRELILAALQESGVVLLDVPDDAEADLSFIQIVEAARRQVVSHGGSVALAHPASGSVLTTLERGGFLHEMTAEDQLFWFHRKEAA</sequence>
<comment type="caution">
    <text evidence="1">The sequence shown here is derived from an EMBL/GenBank/DDBJ whole genome shotgun (WGS) entry which is preliminary data.</text>
</comment>
<evidence type="ECO:0008006" key="3">
    <source>
        <dbReference type="Google" id="ProtNLM"/>
    </source>
</evidence>